<dbReference type="Pfam" id="PF17921">
    <property type="entry name" value="Integrase_H2C2"/>
    <property type="match status" value="1"/>
</dbReference>
<feature type="domain" description="Integrase catalytic" evidence="21">
    <location>
        <begin position="1341"/>
        <end position="1499"/>
    </location>
</feature>
<dbReference type="SUPFAM" id="SSF56672">
    <property type="entry name" value="DNA/RNA polymerases"/>
    <property type="match status" value="1"/>
</dbReference>
<dbReference type="Gene3D" id="3.10.20.370">
    <property type="match status" value="1"/>
</dbReference>
<dbReference type="Gene3D" id="3.30.420.10">
    <property type="entry name" value="Ribonuclease H-like superfamily/Ribonuclease H"/>
    <property type="match status" value="1"/>
</dbReference>
<dbReference type="Pfam" id="PF17919">
    <property type="entry name" value="RT_RNaseH_2"/>
    <property type="match status" value="1"/>
</dbReference>
<dbReference type="FunFam" id="1.10.340.70:FF:000001">
    <property type="entry name" value="Retrovirus-related Pol polyprotein from transposon gypsy-like Protein"/>
    <property type="match status" value="1"/>
</dbReference>
<dbReference type="Pfam" id="PF14893">
    <property type="entry name" value="PNMA"/>
    <property type="match status" value="1"/>
</dbReference>
<evidence type="ECO:0000259" key="19">
    <source>
        <dbReference type="PROSITE" id="PS50158"/>
    </source>
</evidence>
<dbReference type="Gene3D" id="3.10.10.10">
    <property type="entry name" value="HIV Type 1 Reverse Transcriptase, subunit A, domain 1"/>
    <property type="match status" value="1"/>
</dbReference>
<organism evidence="22 23">
    <name type="scientific">Labeo rohita</name>
    <name type="common">Indian major carp</name>
    <name type="synonym">Cyprinus rohita</name>
    <dbReference type="NCBI Taxonomy" id="84645"/>
    <lineage>
        <taxon>Eukaryota</taxon>
        <taxon>Metazoa</taxon>
        <taxon>Chordata</taxon>
        <taxon>Craniata</taxon>
        <taxon>Vertebrata</taxon>
        <taxon>Euteleostomi</taxon>
        <taxon>Actinopterygii</taxon>
        <taxon>Neopterygii</taxon>
        <taxon>Teleostei</taxon>
        <taxon>Ostariophysi</taxon>
        <taxon>Cypriniformes</taxon>
        <taxon>Cyprinidae</taxon>
        <taxon>Labeoninae</taxon>
        <taxon>Labeonini</taxon>
        <taxon>Labeo</taxon>
    </lineage>
</organism>
<keyword evidence="17" id="KW-0863">Zinc-finger</keyword>
<dbReference type="FunFam" id="3.30.420.10:FF:000032">
    <property type="entry name" value="Retrovirus-related Pol polyprotein from transposon 297-like Protein"/>
    <property type="match status" value="1"/>
</dbReference>
<comment type="caution">
    <text evidence="22">The sequence shown here is derived from an EMBL/GenBank/DDBJ whole genome shotgun (WGS) entry which is preliminary data.</text>
</comment>
<dbReference type="Pfam" id="PF00078">
    <property type="entry name" value="RVT_1"/>
    <property type="match status" value="1"/>
</dbReference>
<dbReference type="PANTHER" id="PTHR37984:SF5">
    <property type="entry name" value="PROTEIN NYNRIN-LIKE"/>
    <property type="match status" value="1"/>
</dbReference>
<keyword evidence="6" id="KW-0540">Nuclease</keyword>
<evidence type="ECO:0000256" key="4">
    <source>
        <dbReference type="ARBA" id="ARBA00022679"/>
    </source>
</evidence>
<keyword evidence="11" id="KW-0694">RNA-binding</keyword>
<keyword evidence="7" id="KW-0064">Aspartyl protease</keyword>
<dbReference type="GO" id="GO:0004190">
    <property type="term" value="F:aspartic-type endopeptidase activity"/>
    <property type="evidence" value="ECO:0007669"/>
    <property type="project" value="UniProtKB-KW"/>
</dbReference>
<dbReference type="InterPro" id="IPR001969">
    <property type="entry name" value="Aspartic_peptidase_AS"/>
</dbReference>
<dbReference type="GO" id="GO:0008270">
    <property type="term" value="F:zinc ion binding"/>
    <property type="evidence" value="ECO:0007669"/>
    <property type="project" value="UniProtKB-KW"/>
</dbReference>
<evidence type="ECO:0000259" key="20">
    <source>
        <dbReference type="PROSITE" id="PS50878"/>
    </source>
</evidence>
<evidence type="ECO:0000256" key="6">
    <source>
        <dbReference type="ARBA" id="ARBA00022722"/>
    </source>
</evidence>
<keyword evidence="13" id="KW-0695">RNA-directed DNA polymerase</keyword>
<dbReference type="PANTHER" id="PTHR37984">
    <property type="entry name" value="PROTEIN CBG26694"/>
    <property type="match status" value="1"/>
</dbReference>
<dbReference type="PROSITE" id="PS50994">
    <property type="entry name" value="INTEGRASE"/>
    <property type="match status" value="1"/>
</dbReference>
<feature type="domain" description="Reverse transcriptase" evidence="20">
    <location>
        <begin position="745"/>
        <end position="924"/>
    </location>
</feature>
<dbReference type="InterPro" id="IPR043502">
    <property type="entry name" value="DNA/RNA_pol_sf"/>
</dbReference>
<evidence type="ECO:0000256" key="1">
    <source>
        <dbReference type="ARBA" id="ARBA00010879"/>
    </source>
</evidence>
<dbReference type="Gene3D" id="3.30.70.270">
    <property type="match status" value="2"/>
</dbReference>
<evidence type="ECO:0000256" key="11">
    <source>
        <dbReference type="ARBA" id="ARBA00022884"/>
    </source>
</evidence>
<dbReference type="GO" id="GO:0004523">
    <property type="term" value="F:RNA-DNA hybrid ribonuclease activity"/>
    <property type="evidence" value="ECO:0007669"/>
    <property type="project" value="UniProtKB-EC"/>
</dbReference>
<evidence type="ECO:0000256" key="2">
    <source>
        <dbReference type="ARBA" id="ARBA00012180"/>
    </source>
</evidence>
<dbReference type="FunFam" id="3.10.10.10:FF:000007">
    <property type="entry name" value="Retrovirus-related Pol polyprotein from transposon 17.6-like Protein"/>
    <property type="match status" value="1"/>
</dbReference>
<dbReference type="FunFam" id="3.30.70.270:FF:000020">
    <property type="entry name" value="Transposon Tf2-6 polyprotein-like Protein"/>
    <property type="match status" value="1"/>
</dbReference>
<evidence type="ECO:0000256" key="9">
    <source>
        <dbReference type="ARBA" id="ARBA00022801"/>
    </source>
</evidence>
<dbReference type="InterPro" id="IPR041588">
    <property type="entry name" value="Integrase_H2C2"/>
</dbReference>
<dbReference type="Gene3D" id="1.10.340.70">
    <property type="match status" value="1"/>
</dbReference>
<protein>
    <recommendedName>
        <fullName evidence="16">Gypsy retrotransposon integrase-like protein 1</fullName>
        <ecNumber evidence="2">3.1.26.4</ecNumber>
    </recommendedName>
</protein>
<dbReference type="GO" id="GO:0006508">
    <property type="term" value="P:proteolysis"/>
    <property type="evidence" value="ECO:0007669"/>
    <property type="project" value="UniProtKB-KW"/>
</dbReference>
<keyword evidence="3" id="KW-0645">Protease</keyword>
<dbReference type="InterPro" id="IPR041577">
    <property type="entry name" value="RT_RNaseH_2"/>
</dbReference>
<keyword evidence="9" id="KW-0378">Hydrolase</keyword>
<keyword evidence="12" id="KW-0229">DNA integration</keyword>
<gene>
    <name evidence="22" type="ORF">ROHU_015446</name>
</gene>
<dbReference type="SUPFAM" id="SSF53098">
    <property type="entry name" value="Ribonuclease H-like"/>
    <property type="match status" value="1"/>
</dbReference>
<evidence type="ECO:0000256" key="3">
    <source>
        <dbReference type="ARBA" id="ARBA00022670"/>
    </source>
</evidence>
<comment type="similarity">
    <text evidence="1">Belongs to the beta type-B retroviral polymerase family. HERV class-II K(HML-2) pol subfamily.</text>
</comment>
<feature type="compositionally biased region" description="Basic and acidic residues" evidence="18">
    <location>
        <begin position="1"/>
        <end position="19"/>
    </location>
</feature>
<dbReference type="GO" id="GO:0015074">
    <property type="term" value="P:DNA integration"/>
    <property type="evidence" value="ECO:0007669"/>
    <property type="project" value="UniProtKB-KW"/>
</dbReference>
<dbReference type="FunFam" id="3.10.20.370:FF:000001">
    <property type="entry name" value="Retrovirus-related Pol polyprotein from transposon 17.6-like protein"/>
    <property type="match status" value="1"/>
</dbReference>
<feature type="region of interest" description="Disordered" evidence="18">
    <location>
        <begin position="1"/>
        <end position="22"/>
    </location>
</feature>
<dbReference type="Pfam" id="PF00665">
    <property type="entry name" value="rve"/>
    <property type="match status" value="1"/>
</dbReference>
<dbReference type="EC" id="3.1.26.4" evidence="2"/>
<dbReference type="InterPro" id="IPR050951">
    <property type="entry name" value="Retrovirus_Pol_polyprotein"/>
</dbReference>
<dbReference type="InterPro" id="IPR036397">
    <property type="entry name" value="RNaseH_sf"/>
</dbReference>
<dbReference type="InterPro" id="IPR036875">
    <property type="entry name" value="Znf_CCHC_sf"/>
</dbReference>
<evidence type="ECO:0000256" key="5">
    <source>
        <dbReference type="ARBA" id="ARBA00022695"/>
    </source>
</evidence>
<evidence type="ECO:0000256" key="17">
    <source>
        <dbReference type="PROSITE-ProRule" id="PRU00047"/>
    </source>
</evidence>
<evidence type="ECO:0000256" key="7">
    <source>
        <dbReference type="ARBA" id="ARBA00022750"/>
    </source>
</evidence>
<dbReference type="GO" id="GO:0003723">
    <property type="term" value="F:RNA binding"/>
    <property type="evidence" value="ECO:0007669"/>
    <property type="project" value="UniProtKB-KW"/>
</dbReference>
<sequence>MAEREELKRQFEEMQRRFGEQTGMLEQARAEQREALSLAKTVIEQQAAAQRAPSTVYIPRDRKLPEFSGCRSKPGELSIEEWIHSMKSAFKVMKIPEEDRIEFVKQYLKDEAKMTVKFMLNGKEKSVNDIFDALDQTYGDKLPIGSRLKEFYDRKQMPGETIRSYAYDLQEKLSIIQTREPSRVPDADGVLKEQLVLGLKDDSLRREMKRRVKAEKDLTFIQLMQEAITWSEEEEVQVPSNLRTSSRSRGVVHATTAAESPSVPLTLESLHEAIQQIAARQEELFQMVNSTEKVKPPAKESKLKSAPLKDSEGRYICYTCGKPGHTSRRCLQSRENLSRVQPHMAEMEKTTARDTSVLESPGPSVIRSHTADCDTGNVPKTLCESAFGDCLTIELKIAGVRTVCLLDTGSEVTTITESHFQNHFGEVVLSSSNWVRLTAANGLDIPIIGCLEADIECMGKMLHGKCVFVIKESDSNRTELKGLPGIVGMNVLSDLKDLFMATEGVRKMDRYSHGFEEAKVQRVLANIKMQTEALSCGDKIGFVKVAGKQAITIPPFSERVLEGRCRVPPKVSCQVLVEASSNVSLPKSVLIANVLAKTADGKVPVRVLNSSEKPVKLPARCRIAALSKPQEVVSKELVEFEEKEGALHVKAVQQRQVKEEVSSLEQLPVPVKINLENLTETQRRKLQDLLVKHSDVFSKNDCDLGYTTAVTHSVPTGDAPPIKQRHRRIPPQVYQEVKKHVQDLVSQGILKESCSPWASPAVIVIKKDGSIRFCCDYRKLNKVTCKDAYPLPRVEESLDALGNAQLFSTLDLTAGYFQVAMSEEDRAKTAVTTPFGLFEWTRMSFGLCNAPATFQRLMGVVLGDLTFDILLIYLDDIIIFSKDFDSHCQRLEMVFNRLRQHGLKLKPSKCFLLKPEVKFLGHLISSQGIKVDGEKTQALETWPAPKSVKELRQVLGFMSYYRRFVPSFAQLARPLHALVGKGGKGKTVEPLDWTTECQTAFDKLKQCLMSPPILAYPDFSQSFVLTTDGSLHGLGAVLSQRQGGAERVIAYASRGLRGSEKNDRNYSSFKLELLALKWAVTEKFKEYLIYSKFAVITDHNPLRYLETANLGAVEQRWIAHLAEYDFEVYYKPGRQNINADVLSRIPSGQEPEQEDSSKDFIKMNSDEVRACLWPVAGKQQKVQASVQVSMSKKIPGYSWSDIEEQQKIDPNIAPVYQAVLTNKCLSPVEQRNMDVELKKLARQFIRLKLKKGVLFRTIFDPRDGEEICQLVVPEPMRYKVYESQHDHCGHFGERSTLERMRRSYYWPTMSKDVQSWVQECKRCALAKDVFPKIRAPMTCTNVSAPLEVLAMDYTVLEESVGGYENVLVLTDMFTRFMVAVPTRNQTANTTAKALVQHWFVHYGCPARLHSDQGRCFEANVIKELCKVYGIGKSRTTPYHPQGNSQCERFNRTMHDMLRTLPPERKRNWKEYLPELVMAYNSRTHTSTGYSPFYLMFGRDARMPMDILNGRDIENSGVDNLDDWVKSHHDRLKTAVEVANLAAQEAARRGKRAYDRRSYGALMRPGDRVLLRNHSHRGRKKIQDHWEPLPYIVVKQNHTDTPVYTIRPEKGGPCKVVHGDQLRHCTFQSSQPLPISRHESRENTGQAHTDSEDPDLLAVPVVTVAPATLTDTGGRREYEGELDTDMRDHDDVMSADDSVDQSIRESVNSGGSEAESENESIPEPRRSQRRNRGTLPVRYRTDYVLK</sequence>
<evidence type="ECO:0000256" key="18">
    <source>
        <dbReference type="SAM" id="MobiDB-lite"/>
    </source>
</evidence>
<keyword evidence="23" id="KW-1185">Reference proteome</keyword>
<evidence type="ECO:0000259" key="21">
    <source>
        <dbReference type="PROSITE" id="PS50994"/>
    </source>
</evidence>
<keyword evidence="5" id="KW-0548">Nucleotidyltransferase</keyword>
<dbReference type="PROSITE" id="PS50158">
    <property type="entry name" value="ZF_CCHC"/>
    <property type="match status" value="1"/>
</dbReference>
<proteinExistence type="inferred from homology"/>
<dbReference type="SUPFAM" id="SSF57756">
    <property type="entry name" value="Retrovirus zinc finger-like domains"/>
    <property type="match status" value="1"/>
</dbReference>
<dbReference type="STRING" id="84645.A0A498NNK7"/>
<dbReference type="Gene3D" id="4.10.60.10">
    <property type="entry name" value="Zinc finger, CCHC-type"/>
    <property type="match status" value="1"/>
</dbReference>
<dbReference type="InterPro" id="IPR001878">
    <property type="entry name" value="Znf_CCHC"/>
</dbReference>
<dbReference type="Gene3D" id="2.40.70.10">
    <property type="entry name" value="Acid Proteases"/>
    <property type="match status" value="1"/>
</dbReference>
<dbReference type="PROSITE" id="PS00141">
    <property type="entry name" value="ASP_PROTEASE"/>
    <property type="match status" value="1"/>
</dbReference>
<dbReference type="CDD" id="cd01647">
    <property type="entry name" value="RT_LTR"/>
    <property type="match status" value="1"/>
</dbReference>
<feature type="compositionally biased region" description="Low complexity" evidence="18">
    <location>
        <begin position="1655"/>
        <end position="1671"/>
    </location>
</feature>
<accession>A0A498NNK7</accession>
<evidence type="ECO:0000313" key="23">
    <source>
        <dbReference type="Proteomes" id="UP000290572"/>
    </source>
</evidence>
<evidence type="ECO:0000256" key="8">
    <source>
        <dbReference type="ARBA" id="ARBA00022759"/>
    </source>
</evidence>
<dbReference type="InterPro" id="IPR021109">
    <property type="entry name" value="Peptidase_aspartic_dom_sf"/>
</dbReference>
<feature type="domain" description="CCHC-type" evidence="19">
    <location>
        <begin position="317"/>
        <end position="330"/>
    </location>
</feature>
<evidence type="ECO:0000256" key="12">
    <source>
        <dbReference type="ARBA" id="ARBA00022908"/>
    </source>
</evidence>
<dbReference type="CDD" id="cd09274">
    <property type="entry name" value="RNase_HI_RT_Ty3"/>
    <property type="match status" value="1"/>
</dbReference>
<keyword evidence="15" id="KW-0511">Multifunctional enzyme</keyword>
<evidence type="ECO:0000256" key="16">
    <source>
        <dbReference type="ARBA" id="ARBA00039658"/>
    </source>
</evidence>
<keyword evidence="10" id="KW-0460">Magnesium</keyword>
<feature type="compositionally biased region" description="Basic and acidic residues" evidence="18">
    <location>
        <begin position="1672"/>
        <end position="1691"/>
    </location>
</feature>
<keyword evidence="17" id="KW-0479">Metal-binding</keyword>
<name>A0A498NNK7_LABRO</name>
<reference evidence="22 23" key="1">
    <citation type="submission" date="2018-03" db="EMBL/GenBank/DDBJ databases">
        <title>Draft genome sequence of Rohu Carp (Labeo rohita).</title>
        <authorList>
            <person name="Das P."/>
            <person name="Kushwaha B."/>
            <person name="Joshi C.G."/>
            <person name="Kumar D."/>
            <person name="Nagpure N.S."/>
            <person name="Sahoo L."/>
            <person name="Das S.P."/>
            <person name="Bit A."/>
            <person name="Patnaik S."/>
            <person name="Meher P.K."/>
            <person name="Jayasankar P."/>
            <person name="Koringa P.G."/>
            <person name="Patel N.V."/>
            <person name="Hinsu A.T."/>
            <person name="Kumar R."/>
            <person name="Pandey M."/>
            <person name="Agarwal S."/>
            <person name="Srivastava S."/>
            <person name="Singh M."/>
            <person name="Iquebal M.A."/>
            <person name="Jaiswal S."/>
            <person name="Angadi U.B."/>
            <person name="Kumar N."/>
            <person name="Raza M."/>
            <person name="Shah T.M."/>
            <person name="Rai A."/>
            <person name="Jena J.K."/>
        </authorList>
    </citation>
    <scope>NUCLEOTIDE SEQUENCE [LARGE SCALE GENOMIC DNA]</scope>
    <source>
        <strain evidence="22">DASCIFA01</strain>
        <tissue evidence="22">Testis</tissue>
    </source>
</reference>
<keyword evidence="8" id="KW-0255">Endonuclease</keyword>
<dbReference type="Proteomes" id="UP000290572">
    <property type="component" value="Unassembled WGS sequence"/>
</dbReference>
<dbReference type="InterPro" id="IPR048270">
    <property type="entry name" value="PNMA_C"/>
</dbReference>
<dbReference type="EMBL" id="QBIY01011256">
    <property type="protein sequence ID" value="RXN33592.1"/>
    <property type="molecule type" value="Genomic_DNA"/>
</dbReference>
<keyword evidence="17" id="KW-0862">Zinc</keyword>
<evidence type="ECO:0000313" key="22">
    <source>
        <dbReference type="EMBL" id="RXN33592.1"/>
    </source>
</evidence>
<keyword evidence="14" id="KW-0238">DNA-binding</keyword>
<evidence type="ECO:0000256" key="10">
    <source>
        <dbReference type="ARBA" id="ARBA00022842"/>
    </source>
</evidence>
<dbReference type="InterPro" id="IPR043128">
    <property type="entry name" value="Rev_trsase/Diguanyl_cyclase"/>
</dbReference>
<dbReference type="InterPro" id="IPR012337">
    <property type="entry name" value="RNaseH-like_sf"/>
</dbReference>
<dbReference type="PROSITE" id="PS50878">
    <property type="entry name" value="RT_POL"/>
    <property type="match status" value="1"/>
</dbReference>
<dbReference type="GO" id="GO:0003964">
    <property type="term" value="F:RNA-directed DNA polymerase activity"/>
    <property type="evidence" value="ECO:0007669"/>
    <property type="project" value="UniProtKB-KW"/>
</dbReference>
<evidence type="ECO:0000256" key="14">
    <source>
        <dbReference type="ARBA" id="ARBA00023125"/>
    </source>
</evidence>
<dbReference type="InterPro" id="IPR001584">
    <property type="entry name" value="Integrase_cat-core"/>
</dbReference>
<dbReference type="SUPFAM" id="SSF50630">
    <property type="entry name" value="Acid proteases"/>
    <property type="match status" value="1"/>
</dbReference>
<feature type="region of interest" description="Disordered" evidence="18">
    <location>
        <begin position="1626"/>
        <end position="1745"/>
    </location>
</feature>
<evidence type="ECO:0000256" key="13">
    <source>
        <dbReference type="ARBA" id="ARBA00022918"/>
    </source>
</evidence>
<keyword evidence="4" id="KW-0808">Transferase</keyword>
<dbReference type="SMART" id="SM00343">
    <property type="entry name" value="ZnF_C2HC"/>
    <property type="match status" value="1"/>
</dbReference>
<dbReference type="InterPro" id="IPR000477">
    <property type="entry name" value="RT_dom"/>
</dbReference>
<dbReference type="GO" id="GO:0003677">
    <property type="term" value="F:DNA binding"/>
    <property type="evidence" value="ECO:0007669"/>
    <property type="project" value="UniProtKB-KW"/>
</dbReference>
<evidence type="ECO:0000256" key="15">
    <source>
        <dbReference type="ARBA" id="ARBA00023268"/>
    </source>
</evidence>